<evidence type="ECO:0000313" key="2">
    <source>
        <dbReference type="EMBL" id="SDO70085.1"/>
    </source>
</evidence>
<dbReference type="EMBL" id="FNIJ01000014">
    <property type="protein sequence ID" value="SDO70085.1"/>
    <property type="molecule type" value="Genomic_DNA"/>
</dbReference>
<feature type="compositionally biased region" description="Gly residues" evidence="1">
    <location>
        <begin position="27"/>
        <end position="36"/>
    </location>
</feature>
<feature type="region of interest" description="Disordered" evidence="1">
    <location>
        <begin position="26"/>
        <end position="50"/>
    </location>
</feature>
<proteinExistence type="predicted"/>
<accession>A0A1H0LPN1</accession>
<keyword evidence="3" id="KW-1185">Reference proteome</keyword>
<dbReference type="PROSITE" id="PS51257">
    <property type="entry name" value="PROKAR_LIPOPROTEIN"/>
    <property type="match status" value="1"/>
</dbReference>
<dbReference type="AlphaFoldDB" id="A0A1H0LPN1"/>
<reference evidence="3" key="1">
    <citation type="submission" date="2016-10" db="EMBL/GenBank/DDBJ databases">
        <authorList>
            <person name="Varghese N."/>
            <person name="Submissions S."/>
        </authorList>
    </citation>
    <scope>NUCLEOTIDE SEQUENCE [LARGE SCALE GENOMIC DNA]</scope>
    <source>
        <strain evidence="3">JCM 21621</strain>
    </source>
</reference>
<evidence type="ECO:0000313" key="3">
    <source>
        <dbReference type="Proteomes" id="UP000242957"/>
    </source>
</evidence>
<name>A0A1H0LPN1_9PSED</name>
<protein>
    <submittedName>
        <fullName evidence="2">Uncharacterized protein</fullName>
    </submittedName>
</protein>
<dbReference type="STRING" id="198616.SAMN05216193_114144"/>
<dbReference type="Proteomes" id="UP000242957">
    <property type="component" value="Unassembled WGS sequence"/>
</dbReference>
<dbReference type="RefSeq" id="WP_169720257.1">
    <property type="nucleotide sequence ID" value="NZ_FNIJ01000014.1"/>
</dbReference>
<gene>
    <name evidence="2" type="ORF">SAMN05216193_114144</name>
</gene>
<sequence>MLRHLIPVFMLALAIALGGSSCNDYSGGSGDGGDGGSSQQRQPMGGGGGY</sequence>
<organism evidence="2 3">
    <name type="scientific">Pseudomonas jinjuensis</name>
    <dbReference type="NCBI Taxonomy" id="198616"/>
    <lineage>
        <taxon>Bacteria</taxon>
        <taxon>Pseudomonadati</taxon>
        <taxon>Pseudomonadota</taxon>
        <taxon>Gammaproteobacteria</taxon>
        <taxon>Pseudomonadales</taxon>
        <taxon>Pseudomonadaceae</taxon>
        <taxon>Pseudomonas</taxon>
    </lineage>
</organism>
<evidence type="ECO:0000256" key="1">
    <source>
        <dbReference type="SAM" id="MobiDB-lite"/>
    </source>
</evidence>